<proteinExistence type="predicted"/>
<dbReference type="PANTHER" id="PTHR43018">
    <property type="entry name" value="PHOSPHO-2-DEHYDRO-3-DEOXYHEPTONATE ALDOLASE"/>
    <property type="match status" value="1"/>
</dbReference>
<dbReference type="Pfam" id="PF00793">
    <property type="entry name" value="DAHP_synth_1"/>
    <property type="match status" value="1"/>
</dbReference>
<dbReference type="InterPro" id="IPR006268">
    <property type="entry name" value="DAHP_syn_2"/>
</dbReference>
<organism evidence="3 4">
    <name type="scientific">Clostridium oceanicum</name>
    <dbReference type="NCBI Taxonomy" id="1543"/>
    <lineage>
        <taxon>Bacteria</taxon>
        <taxon>Bacillati</taxon>
        <taxon>Bacillota</taxon>
        <taxon>Clostridia</taxon>
        <taxon>Eubacteriales</taxon>
        <taxon>Clostridiaceae</taxon>
        <taxon>Clostridium</taxon>
    </lineage>
</organism>
<dbReference type="EMBL" id="BAAACG010000006">
    <property type="protein sequence ID" value="GAA0736776.1"/>
    <property type="molecule type" value="Genomic_DNA"/>
</dbReference>
<keyword evidence="4" id="KW-1185">Reference proteome</keyword>
<protein>
    <recommendedName>
        <fullName evidence="2">DAHP synthetase I/KDSA domain-containing protein</fullName>
    </recommendedName>
</protein>
<dbReference type="InterPro" id="IPR013785">
    <property type="entry name" value="Aldolase_TIM"/>
</dbReference>
<evidence type="ECO:0000313" key="3">
    <source>
        <dbReference type="EMBL" id="GAA0736776.1"/>
    </source>
</evidence>
<accession>A0ABN1JDH2</accession>
<dbReference type="NCBIfam" id="TIGR01361">
    <property type="entry name" value="DAHP_synth_Bsub"/>
    <property type="match status" value="1"/>
</dbReference>
<keyword evidence="1" id="KW-0808">Transferase</keyword>
<dbReference type="PANTHER" id="PTHR43018:SF1">
    <property type="entry name" value="PROTEIN AROA(G)"/>
    <property type="match status" value="1"/>
</dbReference>
<sequence length="331" mass="36990">MFIIIEKCKANIIDNIDFYLTKLNIPYHLYKTDKGSFIHVKRTLSTEITNYIKNNFHVTLSSSDFGILVSKKEKEQTIIKLGDLMIGGKNPIFISGPCSVESENQIIETAKEVKKYGANILRGGAFKPRTSPYDFQGLGKEGIKLLYKAKEITGLPIVSEIMSIKDLQMFIDYIDIIQVGARNMQNYALLKELGKVDKPILLKRGPSASIKEFLLSAEYIMLNGNHQIILCERGIKTFENYTRNTMDVSSISLLKELTHLPVFADPSHATGKRELIMPLTLASTAAGADGIIIESHISPKDALSDGEQSILPKRLKKIISKSNKIKSILQE</sequence>
<reference evidence="3 4" key="1">
    <citation type="journal article" date="2019" name="Int. J. Syst. Evol. Microbiol.">
        <title>The Global Catalogue of Microorganisms (GCM) 10K type strain sequencing project: providing services to taxonomists for standard genome sequencing and annotation.</title>
        <authorList>
            <consortium name="The Broad Institute Genomics Platform"/>
            <consortium name="The Broad Institute Genome Sequencing Center for Infectious Disease"/>
            <person name="Wu L."/>
            <person name="Ma J."/>
        </authorList>
    </citation>
    <scope>NUCLEOTIDE SEQUENCE [LARGE SCALE GENOMIC DNA]</scope>
    <source>
        <strain evidence="3 4">JCM 1407</strain>
    </source>
</reference>
<name>A0ABN1JDH2_9CLOT</name>
<dbReference type="InterPro" id="IPR006218">
    <property type="entry name" value="DAHP1/KDSA"/>
</dbReference>
<dbReference type="NCBIfam" id="NF009239">
    <property type="entry name" value="PRK12595.1"/>
    <property type="match status" value="1"/>
</dbReference>
<evidence type="ECO:0000313" key="4">
    <source>
        <dbReference type="Proteomes" id="UP001501510"/>
    </source>
</evidence>
<dbReference type="SUPFAM" id="SSF51569">
    <property type="entry name" value="Aldolase"/>
    <property type="match status" value="1"/>
</dbReference>
<dbReference type="InterPro" id="IPR052899">
    <property type="entry name" value="Class-I_DAHP_synthase"/>
</dbReference>
<dbReference type="RefSeq" id="WP_343759893.1">
    <property type="nucleotide sequence ID" value="NZ_BAAACG010000006.1"/>
</dbReference>
<gene>
    <name evidence="3" type="ORF">GCM10008906_12270</name>
</gene>
<evidence type="ECO:0000259" key="2">
    <source>
        <dbReference type="Pfam" id="PF00793"/>
    </source>
</evidence>
<comment type="caution">
    <text evidence="3">The sequence shown here is derived from an EMBL/GenBank/DDBJ whole genome shotgun (WGS) entry which is preliminary data.</text>
</comment>
<dbReference type="Proteomes" id="UP001501510">
    <property type="component" value="Unassembled WGS sequence"/>
</dbReference>
<dbReference type="NCBIfam" id="NF006421">
    <property type="entry name" value="PRK08673.1"/>
    <property type="match status" value="1"/>
</dbReference>
<evidence type="ECO:0000256" key="1">
    <source>
        <dbReference type="ARBA" id="ARBA00022679"/>
    </source>
</evidence>
<dbReference type="Gene3D" id="3.20.20.70">
    <property type="entry name" value="Aldolase class I"/>
    <property type="match status" value="1"/>
</dbReference>
<feature type="domain" description="DAHP synthetase I/KDSA" evidence="2">
    <location>
        <begin position="79"/>
        <end position="330"/>
    </location>
</feature>